<organism evidence="7 8">
    <name type="scientific">Moelleriella libera RCEF 2490</name>
    <dbReference type="NCBI Taxonomy" id="1081109"/>
    <lineage>
        <taxon>Eukaryota</taxon>
        <taxon>Fungi</taxon>
        <taxon>Dikarya</taxon>
        <taxon>Ascomycota</taxon>
        <taxon>Pezizomycotina</taxon>
        <taxon>Sordariomycetes</taxon>
        <taxon>Hypocreomycetidae</taxon>
        <taxon>Hypocreales</taxon>
        <taxon>Clavicipitaceae</taxon>
        <taxon>Moelleriella</taxon>
    </lineage>
</organism>
<keyword evidence="5 6" id="KW-0472">Membrane</keyword>
<keyword evidence="2" id="KW-0813">Transport</keyword>
<dbReference type="AlphaFoldDB" id="A0A162IRA3"/>
<evidence type="ECO:0000256" key="4">
    <source>
        <dbReference type="ARBA" id="ARBA00022989"/>
    </source>
</evidence>
<reference evidence="7 8" key="1">
    <citation type="journal article" date="2016" name="Genome Biol. Evol.">
        <title>Divergent and convergent evolution of fungal pathogenicity.</title>
        <authorList>
            <person name="Shang Y."/>
            <person name="Xiao G."/>
            <person name="Zheng P."/>
            <person name="Cen K."/>
            <person name="Zhan S."/>
            <person name="Wang C."/>
        </authorList>
    </citation>
    <scope>NUCLEOTIDE SEQUENCE [LARGE SCALE GENOMIC DNA]</scope>
    <source>
        <strain evidence="7 8">RCEF 2490</strain>
    </source>
</reference>
<dbReference type="GO" id="GO:0022857">
    <property type="term" value="F:transmembrane transporter activity"/>
    <property type="evidence" value="ECO:0007669"/>
    <property type="project" value="TreeGrafter"/>
</dbReference>
<dbReference type="PANTHER" id="PTHR23501">
    <property type="entry name" value="MAJOR FACILITATOR SUPERFAMILY"/>
    <property type="match status" value="1"/>
</dbReference>
<gene>
    <name evidence="7" type="ORF">AAL_03416</name>
</gene>
<comment type="subcellular location">
    <subcellularLocation>
        <location evidence="1">Membrane</location>
        <topology evidence="1">Multi-pass membrane protein</topology>
    </subcellularLocation>
</comment>
<evidence type="ECO:0000256" key="1">
    <source>
        <dbReference type="ARBA" id="ARBA00004141"/>
    </source>
</evidence>
<evidence type="ECO:0000313" key="8">
    <source>
        <dbReference type="Proteomes" id="UP000078544"/>
    </source>
</evidence>
<feature type="transmembrane region" description="Helical" evidence="6">
    <location>
        <begin position="87"/>
        <end position="108"/>
    </location>
</feature>
<dbReference type="GO" id="GO:0005886">
    <property type="term" value="C:plasma membrane"/>
    <property type="evidence" value="ECO:0007669"/>
    <property type="project" value="TreeGrafter"/>
</dbReference>
<keyword evidence="4 6" id="KW-1133">Transmembrane helix</keyword>
<dbReference type="EMBL" id="AZGY01000006">
    <property type="protein sequence ID" value="KZZ97452.1"/>
    <property type="molecule type" value="Genomic_DNA"/>
</dbReference>
<keyword evidence="8" id="KW-1185">Reference proteome</keyword>
<proteinExistence type="predicted"/>
<evidence type="ECO:0000256" key="2">
    <source>
        <dbReference type="ARBA" id="ARBA00022448"/>
    </source>
</evidence>
<evidence type="ECO:0000313" key="7">
    <source>
        <dbReference type="EMBL" id="KZZ97452.1"/>
    </source>
</evidence>
<evidence type="ECO:0000256" key="6">
    <source>
        <dbReference type="SAM" id="Phobius"/>
    </source>
</evidence>
<accession>A0A162IRA3</accession>
<protein>
    <submittedName>
        <fullName evidence="7">Uncharacterized protein</fullName>
    </submittedName>
</protein>
<evidence type="ECO:0000256" key="5">
    <source>
        <dbReference type="ARBA" id="ARBA00023136"/>
    </source>
</evidence>
<comment type="caution">
    <text evidence="7">The sequence shown here is derived from an EMBL/GenBank/DDBJ whole genome shotgun (WGS) entry which is preliminary data.</text>
</comment>
<sequence length="134" mass="13369">MAQASVQPQDLSMMTATVLFFQTVGGAALISAGQGSLLARTISELPKNGVTIDPNAVIAAGASDIPLTFPAEAVPGILKSYVSGLRVAFAIAIAGMGVAAVTSVVGSWQRFGSKGAAASLGDKACSPPDVFESS</sequence>
<dbReference type="OrthoDB" id="10021397at2759"/>
<feature type="transmembrane region" description="Helical" evidence="6">
    <location>
        <begin position="12"/>
        <end position="32"/>
    </location>
</feature>
<evidence type="ECO:0000256" key="3">
    <source>
        <dbReference type="ARBA" id="ARBA00022692"/>
    </source>
</evidence>
<name>A0A162IRA3_9HYPO</name>
<keyword evidence="3 6" id="KW-0812">Transmembrane</keyword>
<dbReference type="Proteomes" id="UP000078544">
    <property type="component" value="Unassembled WGS sequence"/>
</dbReference>
<dbReference type="PANTHER" id="PTHR23501:SF177">
    <property type="entry name" value="MAJOR FACILITATOR SUPERFAMILY (MFS) PROFILE DOMAIN-CONTAINING PROTEIN-RELATED"/>
    <property type="match status" value="1"/>
</dbReference>